<evidence type="ECO:0000313" key="2">
    <source>
        <dbReference type="EMBL" id="CAG8663028.1"/>
    </source>
</evidence>
<protein>
    <submittedName>
        <fullName evidence="2">9845_t:CDS:1</fullName>
    </submittedName>
</protein>
<dbReference type="AlphaFoldDB" id="A0A9N9E3Z3"/>
<feature type="region of interest" description="Disordered" evidence="1">
    <location>
        <begin position="212"/>
        <end position="233"/>
    </location>
</feature>
<feature type="compositionally biased region" description="Polar residues" evidence="1">
    <location>
        <begin position="219"/>
        <end position="228"/>
    </location>
</feature>
<sequence>DIDKDVRSPDQKSYATILKNEFKWLWTPSPLQPALSRLDIVTVATHRTPSSQWLRTPSPLQSDGGLLRIGKKTAVKIRKAQNNKSLRVVTTHLSETTPFSVANRMLKGDGESQEAQANAVASSSSVALPSLSPIPKGEMQGNTKNGKMAKMVGDMIVEDLATATNACVTLMKKLAMFLEWKGNRQWWKKYYYFELITSPNCRSRTVLEGKPPQVGVSDSGCSMSTTNESPVSPPLSSLALAFSPALDRLRCLKAAQKLYDNAPVAVKQGSIRSGPS</sequence>
<name>A0A9N9E3Z3_9GLOM</name>
<evidence type="ECO:0000313" key="3">
    <source>
        <dbReference type="Proteomes" id="UP000789739"/>
    </source>
</evidence>
<reference evidence="2" key="1">
    <citation type="submission" date="2021-06" db="EMBL/GenBank/DDBJ databases">
        <authorList>
            <person name="Kallberg Y."/>
            <person name="Tangrot J."/>
            <person name="Rosling A."/>
        </authorList>
    </citation>
    <scope>NUCLEOTIDE SEQUENCE</scope>
    <source>
        <strain evidence="2">BR232B</strain>
    </source>
</reference>
<evidence type="ECO:0000256" key="1">
    <source>
        <dbReference type="SAM" id="MobiDB-lite"/>
    </source>
</evidence>
<dbReference type="Proteomes" id="UP000789739">
    <property type="component" value="Unassembled WGS sequence"/>
</dbReference>
<accession>A0A9N9E3Z3</accession>
<comment type="caution">
    <text evidence="2">The sequence shown here is derived from an EMBL/GenBank/DDBJ whole genome shotgun (WGS) entry which is preliminary data.</text>
</comment>
<organism evidence="2 3">
    <name type="scientific">Paraglomus brasilianum</name>
    <dbReference type="NCBI Taxonomy" id="144538"/>
    <lineage>
        <taxon>Eukaryota</taxon>
        <taxon>Fungi</taxon>
        <taxon>Fungi incertae sedis</taxon>
        <taxon>Mucoromycota</taxon>
        <taxon>Glomeromycotina</taxon>
        <taxon>Glomeromycetes</taxon>
        <taxon>Paraglomerales</taxon>
        <taxon>Paraglomeraceae</taxon>
        <taxon>Paraglomus</taxon>
    </lineage>
</organism>
<proteinExistence type="predicted"/>
<feature type="non-terminal residue" evidence="2">
    <location>
        <position position="276"/>
    </location>
</feature>
<keyword evidence="3" id="KW-1185">Reference proteome</keyword>
<dbReference type="EMBL" id="CAJVPI010003871">
    <property type="protein sequence ID" value="CAG8663028.1"/>
    <property type="molecule type" value="Genomic_DNA"/>
</dbReference>
<gene>
    <name evidence="2" type="ORF">PBRASI_LOCUS10891</name>
</gene>